<dbReference type="EMBL" id="JAMZMK010006098">
    <property type="protein sequence ID" value="KAI7750669.1"/>
    <property type="molecule type" value="Genomic_DNA"/>
</dbReference>
<dbReference type="PANTHER" id="PTHR35277:SF10">
    <property type="entry name" value="OS09G0363700 PROTEIN"/>
    <property type="match status" value="1"/>
</dbReference>
<evidence type="ECO:0000313" key="2">
    <source>
        <dbReference type="EMBL" id="KAI7750669.1"/>
    </source>
</evidence>
<feature type="compositionally biased region" description="Basic and acidic residues" evidence="1">
    <location>
        <begin position="36"/>
        <end position="72"/>
    </location>
</feature>
<dbReference type="PANTHER" id="PTHR35277">
    <property type="entry name" value="OS09G0363700 PROTEIN"/>
    <property type="match status" value="1"/>
</dbReference>
<evidence type="ECO:0000256" key="1">
    <source>
        <dbReference type="SAM" id="MobiDB-lite"/>
    </source>
</evidence>
<dbReference type="Proteomes" id="UP001206925">
    <property type="component" value="Unassembled WGS sequence"/>
</dbReference>
<feature type="compositionally biased region" description="Basic and acidic residues" evidence="1">
    <location>
        <begin position="83"/>
        <end position="93"/>
    </location>
</feature>
<keyword evidence="3" id="KW-1185">Reference proteome</keyword>
<comment type="caution">
    <text evidence="2">The sequence shown here is derived from an EMBL/GenBank/DDBJ whole genome shotgun (WGS) entry which is preliminary data.</text>
</comment>
<dbReference type="AlphaFoldDB" id="A0AAD5GRI6"/>
<organism evidence="2 3">
    <name type="scientific">Ambrosia artemisiifolia</name>
    <name type="common">Common ragweed</name>
    <dbReference type="NCBI Taxonomy" id="4212"/>
    <lineage>
        <taxon>Eukaryota</taxon>
        <taxon>Viridiplantae</taxon>
        <taxon>Streptophyta</taxon>
        <taxon>Embryophyta</taxon>
        <taxon>Tracheophyta</taxon>
        <taxon>Spermatophyta</taxon>
        <taxon>Magnoliopsida</taxon>
        <taxon>eudicotyledons</taxon>
        <taxon>Gunneridae</taxon>
        <taxon>Pentapetalae</taxon>
        <taxon>asterids</taxon>
        <taxon>campanulids</taxon>
        <taxon>Asterales</taxon>
        <taxon>Asteraceae</taxon>
        <taxon>Asteroideae</taxon>
        <taxon>Heliantheae alliance</taxon>
        <taxon>Heliantheae</taxon>
        <taxon>Ambrosia</taxon>
    </lineage>
</organism>
<protein>
    <submittedName>
        <fullName evidence="2">Uncharacterized protein</fullName>
    </submittedName>
</protein>
<evidence type="ECO:0000313" key="3">
    <source>
        <dbReference type="Proteomes" id="UP001206925"/>
    </source>
</evidence>
<accession>A0AAD5GRI6</accession>
<feature type="region of interest" description="Disordered" evidence="1">
    <location>
        <begin position="1"/>
        <end position="93"/>
    </location>
</feature>
<proteinExistence type="predicted"/>
<reference evidence="2" key="1">
    <citation type="submission" date="2022-06" db="EMBL/GenBank/DDBJ databases">
        <title>Uncovering the hologenomic basis of an extraordinary plant invasion.</title>
        <authorList>
            <person name="Bieker V.C."/>
            <person name="Martin M.D."/>
            <person name="Gilbert T."/>
            <person name="Hodgins K."/>
            <person name="Battlay P."/>
            <person name="Petersen B."/>
            <person name="Wilson J."/>
        </authorList>
    </citation>
    <scope>NUCLEOTIDE SEQUENCE</scope>
    <source>
        <strain evidence="2">AA19_3_7</strain>
        <tissue evidence="2">Leaf</tissue>
    </source>
</reference>
<gene>
    <name evidence="2" type="ORF">M8C21_029513</name>
</gene>
<feature type="non-terminal residue" evidence="2">
    <location>
        <position position="1"/>
    </location>
</feature>
<name>A0AAD5GRI6_AMBAR</name>
<feature type="compositionally biased region" description="Polar residues" evidence="1">
    <location>
        <begin position="8"/>
        <end position="20"/>
    </location>
</feature>
<sequence>LIGPVINDSPSKEVQLSGSSVKAHKERKLQIAMADIRSEPTKSQEEEAKAPNLIEKGKEEVKKSASHDKETHGTSNDIDEDTPVEKVKGPGILERTKEEIEAVVEAINPKK</sequence>